<dbReference type="STRING" id="5643.A0A060SBF0"/>
<evidence type="ECO:0000313" key="2">
    <source>
        <dbReference type="Proteomes" id="UP000029665"/>
    </source>
</evidence>
<evidence type="ECO:0000313" key="1">
    <source>
        <dbReference type="EMBL" id="CDO71566.1"/>
    </source>
</evidence>
<sequence>MAPATLLSRVRARVTVDVDSMDPDVAKRHTSADHKFCDMTSNQAIVYSEAVRPERAHVLNAAVDQIKSAEAQQLQLDLESQVSNALDLLTVLLAITEDIFACLYP</sequence>
<name>A0A060SBF0_PYCCI</name>
<protein>
    <submittedName>
        <fullName evidence="1">Uncharacterized protein</fullName>
    </submittedName>
</protein>
<gene>
    <name evidence="1" type="ORF">BN946_scf184911.g36</name>
</gene>
<dbReference type="AlphaFoldDB" id="A0A060SBF0"/>
<dbReference type="Proteomes" id="UP000029665">
    <property type="component" value="Unassembled WGS sequence"/>
</dbReference>
<comment type="caution">
    <text evidence="1">The sequence shown here is derived from an EMBL/GenBank/DDBJ whole genome shotgun (WGS) entry which is preliminary data.</text>
</comment>
<dbReference type="InterPro" id="IPR013785">
    <property type="entry name" value="Aldolase_TIM"/>
</dbReference>
<dbReference type="SUPFAM" id="SSF51569">
    <property type="entry name" value="Aldolase"/>
    <property type="match status" value="1"/>
</dbReference>
<keyword evidence="2" id="KW-1185">Reference proteome</keyword>
<dbReference type="Gene3D" id="3.20.20.70">
    <property type="entry name" value="Aldolase class I"/>
    <property type="match status" value="1"/>
</dbReference>
<dbReference type="HOGENOM" id="CLU_2237962_0_0_1"/>
<dbReference type="EMBL" id="CCBP010000103">
    <property type="protein sequence ID" value="CDO71566.1"/>
    <property type="molecule type" value="Genomic_DNA"/>
</dbReference>
<reference evidence="1" key="1">
    <citation type="submission" date="2014-01" db="EMBL/GenBank/DDBJ databases">
        <title>The genome of the white-rot fungus Pycnoporus cinnabarinus: a basidiomycete model with a versatile arsenal for lignocellulosic biomass breakdown.</title>
        <authorList>
            <person name="Levasseur A."/>
            <person name="Lomascolo A."/>
            <person name="Ruiz-Duenas F.J."/>
            <person name="Uzan E."/>
            <person name="Piumi F."/>
            <person name="Kues U."/>
            <person name="Ram A.F.J."/>
            <person name="Murat C."/>
            <person name="Haon M."/>
            <person name="Benoit I."/>
            <person name="Arfi Y."/>
            <person name="Chevret D."/>
            <person name="Drula E."/>
            <person name="Kwon M.J."/>
            <person name="Gouret P."/>
            <person name="Lesage-Meessen L."/>
            <person name="Lombard V."/>
            <person name="Mariette J."/>
            <person name="Noirot C."/>
            <person name="Park J."/>
            <person name="Patyshakuliyeva A."/>
            <person name="Wieneger R.A.B."/>
            <person name="Wosten H.A.B."/>
            <person name="Martin F."/>
            <person name="Coutinho P.M."/>
            <person name="de Vries R."/>
            <person name="Martinez A.T."/>
            <person name="Klopp C."/>
            <person name="Pontarotti P."/>
            <person name="Henrissat B."/>
            <person name="Record E."/>
        </authorList>
    </citation>
    <scope>NUCLEOTIDE SEQUENCE [LARGE SCALE GENOMIC DNA]</scope>
    <source>
        <strain evidence="1">BRFM137</strain>
    </source>
</reference>
<organism evidence="1 2">
    <name type="scientific">Pycnoporus cinnabarinus</name>
    <name type="common">Cinnabar-red polypore</name>
    <name type="synonym">Trametes cinnabarina</name>
    <dbReference type="NCBI Taxonomy" id="5643"/>
    <lineage>
        <taxon>Eukaryota</taxon>
        <taxon>Fungi</taxon>
        <taxon>Dikarya</taxon>
        <taxon>Basidiomycota</taxon>
        <taxon>Agaricomycotina</taxon>
        <taxon>Agaricomycetes</taxon>
        <taxon>Polyporales</taxon>
        <taxon>Polyporaceae</taxon>
        <taxon>Trametes</taxon>
    </lineage>
</organism>
<accession>A0A060SBF0</accession>
<proteinExistence type="predicted"/>